<gene>
    <name evidence="2" type="ORF">AX660_21285</name>
</gene>
<sequence>MFKLFHALSTLLFFTMAAIQLNDPDPLYWMVVYMAGALVAAGLCFGSRLETLSKVTIGMVVAGLLISGPGVIDYFTAEDYSSIYGSMSGAKPYVESAREFGGLFIVAIYLALFEGKVAGFKKA</sequence>
<dbReference type="InterPro" id="IPR029377">
    <property type="entry name" value="TMEM220"/>
</dbReference>
<keyword evidence="1" id="KW-0472">Membrane</keyword>
<dbReference type="PANTHER" id="PTHR34262:SF1">
    <property type="entry name" value="TRANSMEMBRANE PROTEIN 220"/>
    <property type="match status" value="1"/>
</dbReference>
<accession>A0A148KLU6</accession>
<dbReference type="Proteomes" id="UP000070299">
    <property type="component" value="Unassembled WGS sequence"/>
</dbReference>
<evidence type="ECO:0008006" key="4">
    <source>
        <dbReference type="Google" id="ProtNLM"/>
    </source>
</evidence>
<organism evidence="2 3">
    <name type="scientific">Paraglaciecola hydrolytica</name>
    <dbReference type="NCBI Taxonomy" id="1799789"/>
    <lineage>
        <taxon>Bacteria</taxon>
        <taxon>Pseudomonadati</taxon>
        <taxon>Pseudomonadota</taxon>
        <taxon>Gammaproteobacteria</taxon>
        <taxon>Alteromonadales</taxon>
        <taxon>Alteromonadaceae</taxon>
        <taxon>Paraglaciecola</taxon>
    </lineage>
</organism>
<protein>
    <recommendedName>
        <fullName evidence="4">Transmembrane family 220, helix</fullName>
    </recommendedName>
</protein>
<dbReference type="EMBL" id="LSNE01000011">
    <property type="protein sequence ID" value="KXI27267.1"/>
    <property type="molecule type" value="Genomic_DNA"/>
</dbReference>
<feature type="transmembrane region" description="Helical" evidence="1">
    <location>
        <begin position="97"/>
        <end position="113"/>
    </location>
</feature>
<dbReference type="RefSeq" id="WP_068380407.1">
    <property type="nucleotide sequence ID" value="NZ_LSNE01000011.1"/>
</dbReference>
<proteinExistence type="predicted"/>
<feature type="transmembrane region" description="Helical" evidence="1">
    <location>
        <begin position="27"/>
        <end position="45"/>
    </location>
</feature>
<keyword evidence="3" id="KW-1185">Reference proteome</keyword>
<reference evidence="3" key="1">
    <citation type="submission" date="2016-02" db="EMBL/GenBank/DDBJ databases">
        <authorList>
            <person name="Schultz-Johansen M."/>
            <person name="Glaring M.A."/>
            <person name="Bech P.K."/>
            <person name="Stougaard P."/>
        </authorList>
    </citation>
    <scope>NUCLEOTIDE SEQUENCE [LARGE SCALE GENOMIC DNA]</scope>
    <source>
        <strain evidence="3">S66</strain>
    </source>
</reference>
<keyword evidence="1" id="KW-1133">Transmembrane helix</keyword>
<evidence type="ECO:0000313" key="3">
    <source>
        <dbReference type="Proteomes" id="UP000070299"/>
    </source>
</evidence>
<comment type="caution">
    <text evidence="2">The sequence shown here is derived from an EMBL/GenBank/DDBJ whole genome shotgun (WGS) entry which is preliminary data.</text>
</comment>
<keyword evidence="1" id="KW-0812">Transmembrane</keyword>
<name>A0A148KLU6_9ALTE</name>
<dbReference type="Pfam" id="PF15071">
    <property type="entry name" value="TMEM220"/>
    <property type="match status" value="1"/>
</dbReference>
<dbReference type="PANTHER" id="PTHR34262">
    <property type="entry name" value="TRANSMEMBRANE PROTEIN 220"/>
    <property type="match status" value="1"/>
</dbReference>
<dbReference type="OrthoDB" id="329078at2"/>
<evidence type="ECO:0000256" key="1">
    <source>
        <dbReference type="SAM" id="Phobius"/>
    </source>
</evidence>
<dbReference type="AlphaFoldDB" id="A0A148KLU6"/>
<evidence type="ECO:0000313" key="2">
    <source>
        <dbReference type="EMBL" id="KXI27267.1"/>
    </source>
</evidence>
<feature type="transmembrane region" description="Helical" evidence="1">
    <location>
        <begin position="57"/>
        <end position="77"/>
    </location>
</feature>